<feature type="domain" description="Histidine kinase" evidence="6">
    <location>
        <begin position="333"/>
        <end position="444"/>
    </location>
</feature>
<feature type="transmembrane region" description="Helical" evidence="5">
    <location>
        <begin position="28"/>
        <end position="49"/>
    </location>
</feature>
<dbReference type="Proteomes" id="UP000070366">
    <property type="component" value="Unassembled WGS sequence"/>
</dbReference>
<dbReference type="PANTHER" id="PTHR34220:SF7">
    <property type="entry name" value="SENSOR HISTIDINE KINASE YPDA"/>
    <property type="match status" value="1"/>
</dbReference>
<dbReference type="EMBL" id="LSZW01000064">
    <property type="protein sequence ID" value="KXK64588.1"/>
    <property type="molecule type" value="Genomic_DNA"/>
</dbReference>
<comment type="caution">
    <text evidence="7">The sequence shown here is derived from an EMBL/GenBank/DDBJ whole genome shotgun (WGS) entry which is preliminary data.</text>
</comment>
<dbReference type="SMART" id="SM00387">
    <property type="entry name" value="HATPase_c"/>
    <property type="match status" value="1"/>
</dbReference>
<dbReference type="RefSeq" id="WP_066740041.1">
    <property type="nucleotide sequence ID" value="NZ_KQ965520.1"/>
</dbReference>
<dbReference type="InterPro" id="IPR004358">
    <property type="entry name" value="Sig_transdc_His_kin-like_C"/>
</dbReference>
<keyword evidence="8" id="KW-1185">Reference proteome</keyword>
<keyword evidence="3 7" id="KW-0418">Kinase</keyword>
<keyword evidence="5" id="KW-1133">Transmembrane helix</keyword>
<dbReference type="InterPro" id="IPR036890">
    <property type="entry name" value="HATPase_C_sf"/>
</dbReference>
<dbReference type="InterPro" id="IPR003594">
    <property type="entry name" value="HATPase_dom"/>
</dbReference>
<name>A0A136Q1M3_9FIRM</name>
<accession>A0A136Q1M3</accession>
<evidence type="ECO:0000256" key="1">
    <source>
        <dbReference type="ARBA" id="ARBA00000085"/>
    </source>
</evidence>
<keyword evidence="3 7" id="KW-0808">Transferase</keyword>
<protein>
    <recommendedName>
        <fullName evidence="2">histidine kinase</fullName>
        <ecNumber evidence="2">2.7.13.3</ecNumber>
    </recommendedName>
</protein>
<evidence type="ECO:0000256" key="3">
    <source>
        <dbReference type="ARBA" id="ARBA00022777"/>
    </source>
</evidence>
<dbReference type="PANTHER" id="PTHR34220">
    <property type="entry name" value="SENSOR HISTIDINE KINASE YPDA"/>
    <property type="match status" value="1"/>
</dbReference>
<gene>
    <name evidence="7" type="ORF">HMPREF3293_02668</name>
</gene>
<evidence type="ECO:0000313" key="7">
    <source>
        <dbReference type="EMBL" id="KXK64588.1"/>
    </source>
</evidence>
<dbReference type="GO" id="GO:0016020">
    <property type="term" value="C:membrane"/>
    <property type="evidence" value="ECO:0007669"/>
    <property type="project" value="InterPro"/>
</dbReference>
<dbReference type="SUPFAM" id="SSF55874">
    <property type="entry name" value="ATPase domain of HSP90 chaperone/DNA topoisomerase II/histidine kinase"/>
    <property type="match status" value="1"/>
</dbReference>
<keyword evidence="4" id="KW-0902">Two-component regulatory system</keyword>
<dbReference type="PRINTS" id="PR00344">
    <property type="entry name" value="BCTRLSENSOR"/>
</dbReference>
<dbReference type="AlphaFoldDB" id="A0A136Q1M3"/>
<evidence type="ECO:0000313" key="8">
    <source>
        <dbReference type="Proteomes" id="UP000070366"/>
    </source>
</evidence>
<dbReference type="OrthoDB" id="9809348at2"/>
<dbReference type="KEGG" id="cmiu:B1H56_07605"/>
<comment type="catalytic activity">
    <reaction evidence="1">
        <text>ATP + protein L-histidine = ADP + protein N-phospho-L-histidine.</text>
        <dbReference type="EC" id="2.7.13.3"/>
    </reaction>
</comment>
<dbReference type="Pfam" id="PF06580">
    <property type="entry name" value="His_kinase"/>
    <property type="match status" value="1"/>
</dbReference>
<dbReference type="InterPro" id="IPR010559">
    <property type="entry name" value="Sig_transdc_His_kin_internal"/>
</dbReference>
<dbReference type="PROSITE" id="PS50109">
    <property type="entry name" value="HIS_KIN"/>
    <property type="match status" value="1"/>
</dbReference>
<proteinExistence type="predicted"/>
<dbReference type="GO" id="GO:0000155">
    <property type="term" value="F:phosphorelay sensor kinase activity"/>
    <property type="evidence" value="ECO:0007669"/>
    <property type="project" value="InterPro"/>
</dbReference>
<evidence type="ECO:0000256" key="4">
    <source>
        <dbReference type="ARBA" id="ARBA00023012"/>
    </source>
</evidence>
<dbReference type="PROSITE" id="PS51257">
    <property type="entry name" value="PROKAR_LIPOPROTEIN"/>
    <property type="match status" value="1"/>
</dbReference>
<dbReference type="EC" id="2.7.13.3" evidence="2"/>
<dbReference type="Pfam" id="PF02518">
    <property type="entry name" value="HATPase_c"/>
    <property type="match status" value="1"/>
</dbReference>
<evidence type="ECO:0000259" key="6">
    <source>
        <dbReference type="PROSITE" id="PS50109"/>
    </source>
</evidence>
<sequence length="444" mass="49985">MPKLFTSFKKRIDKIVLRMNNHKIGTGLTILLTACAAIFVALPVAYTLYSSELLHNQRLALGRAEANLAFQELDFVWGGLPPEDGFNDYSGHLVLVDQAGDVIFSTVPGPEKQAVRPDAKEDSIVFTHSLASGMTAYYLYPSYRMDTVAAVWISIAYVAVFICILFIIKRKMYDPITKVERILHGVIEGETDFTFDAAKRSDLFSPIFSDLHALFENMKALTLRESNAQLMKKQAELDALQSQINPHFLYNTLEAIRGQAIEYGLQDIEMMTRSLSKLFRYSISNHNTLVTLREELDNVDNYLYIQHLRFNNKFTKISRIDEDALDYMVPKLIIQPIVENAIYHGLEMKIGQGQIIISAYITETRLIIDIQDDGLGISEESLRRLNATLSEGNTQIKPHTKGSSIGLRNVNARIRLTFGKGYGISVYSTEGAGTDVQLKLPLTK</sequence>
<feature type="transmembrane region" description="Helical" evidence="5">
    <location>
        <begin position="149"/>
        <end position="168"/>
    </location>
</feature>
<dbReference type="Gene3D" id="3.30.565.10">
    <property type="entry name" value="Histidine kinase-like ATPase, C-terminal domain"/>
    <property type="match status" value="1"/>
</dbReference>
<dbReference type="InterPro" id="IPR050640">
    <property type="entry name" value="Bact_2-comp_sensor_kinase"/>
</dbReference>
<evidence type="ECO:0000256" key="2">
    <source>
        <dbReference type="ARBA" id="ARBA00012438"/>
    </source>
</evidence>
<dbReference type="InterPro" id="IPR005467">
    <property type="entry name" value="His_kinase_dom"/>
</dbReference>
<organism evidence="7 8">
    <name type="scientific">Christensenella minuta</name>
    <dbReference type="NCBI Taxonomy" id="626937"/>
    <lineage>
        <taxon>Bacteria</taxon>
        <taxon>Bacillati</taxon>
        <taxon>Bacillota</taxon>
        <taxon>Clostridia</taxon>
        <taxon>Christensenellales</taxon>
        <taxon>Christensenellaceae</taxon>
        <taxon>Christensenella</taxon>
    </lineage>
</organism>
<evidence type="ECO:0000256" key="5">
    <source>
        <dbReference type="SAM" id="Phobius"/>
    </source>
</evidence>
<dbReference type="STRING" id="626937.HMPREF3293_02668"/>
<keyword evidence="5" id="KW-0472">Membrane</keyword>
<keyword evidence="5" id="KW-0812">Transmembrane</keyword>
<reference evidence="7 8" key="1">
    <citation type="submission" date="2016-02" db="EMBL/GenBank/DDBJ databases">
        <authorList>
            <person name="Wen L."/>
            <person name="He K."/>
            <person name="Yang H."/>
        </authorList>
    </citation>
    <scope>NUCLEOTIDE SEQUENCE [LARGE SCALE GENOMIC DNA]</scope>
    <source>
        <strain evidence="7 8">DSM 22607</strain>
    </source>
</reference>